<evidence type="ECO:0000313" key="3">
    <source>
        <dbReference type="EMBL" id="MBK4737742.1"/>
    </source>
</evidence>
<dbReference type="PANTHER" id="PTHR39966:SF1">
    <property type="entry name" value="HEMERYTHRIN-LIKE DOMAIN-CONTAINING PROTEIN"/>
    <property type="match status" value="1"/>
</dbReference>
<organism evidence="3 4">
    <name type="scientific">Noviherbaspirillum pedocola</name>
    <dbReference type="NCBI Taxonomy" id="2801341"/>
    <lineage>
        <taxon>Bacteria</taxon>
        <taxon>Pseudomonadati</taxon>
        <taxon>Pseudomonadota</taxon>
        <taxon>Betaproteobacteria</taxon>
        <taxon>Burkholderiales</taxon>
        <taxon>Oxalobacteraceae</taxon>
        <taxon>Noviherbaspirillum</taxon>
    </lineage>
</organism>
<dbReference type="Gene3D" id="1.20.120.520">
    <property type="entry name" value="nmb1532 protein domain like"/>
    <property type="match status" value="1"/>
</dbReference>
<evidence type="ECO:0000256" key="1">
    <source>
        <dbReference type="SAM" id="SignalP"/>
    </source>
</evidence>
<name>A0A934W7R3_9BURK</name>
<feature type="chain" id="PRO_5036882934" evidence="1">
    <location>
        <begin position="23"/>
        <end position="224"/>
    </location>
</feature>
<dbReference type="InterPro" id="IPR006311">
    <property type="entry name" value="TAT_signal"/>
</dbReference>
<gene>
    <name evidence="3" type="ORF">JJB74_24240</name>
</gene>
<dbReference type="GO" id="GO:0005886">
    <property type="term" value="C:plasma membrane"/>
    <property type="evidence" value="ECO:0007669"/>
    <property type="project" value="TreeGrafter"/>
</dbReference>
<keyword evidence="1" id="KW-0732">Signal</keyword>
<dbReference type="PANTHER" id="PTHR39966">
    <property type="entry name" value="BLL2471 PROTEIN-RELATED"/>
    <property type="match status" value="1"/>
</dbReference>
<dbReference type="Pfam" id="PF01814">
    <property type="entry name" value="Hemerythrin"/>
    <property type="match status" value="1"/>
</dbReference>
<dbReference type="PROSITE" id="PS51318">
    <property type="entry name" value="TAT"/>
    <property type="match status" value="1"/>
</dbReference>
<dbReference type="Proteomes" id="UP000622890">
    <property type="component" value="Unassembled WGS sequence"/>
</dbReference>
<sequence>MRKRRDFLLASLAGAALSAAQAAEAEKRVEANEDLMREHGVLRRALLVYGACAQRLQQAPASVPPEALAKTAKLFRDFGEDYHERRIEEAFVFPAVRRLGGAVARYPDILKQQHDRGRELTEYVIGATRGERIADPQSLARALQEFIWMYENHAAREDTVVFPAWKEALSAKAYEDMGERFEDIEKQVFGHDGFDDAVKRVAAIETELGLGDIARFTMPALPAR</sequence>
<accession>A0A934W7R3</accession>
<evidence type="ECO:0000313" key="4">
    <source>
        <dbReference type="Proteomes" id="UP000622890"/>
    </source>
</evidence>
<evidence type="ECO:0000259" key="2">
    <source>
        <dbReference type="Pfam" id="PF01814"/>
    </source>
</evidence>
<comment type="caution">
    <text evidence="3">The sequence shown here is derived from an EMBL/GenBank/DDBJ whole genome shotgun (WGS) entry which is preliminary data.</text>
</comment>
<dbReference type="AlphaFoldDB" id="A0A934W7R3"/>
<dbReference type="InterPro" id="IPR012312">
    <property type="entry name" value="Hemerythrin-like"/>
</dbReference>
<feature type="domain" description="Hemerythrin-like" evidence="2">
    <location>
        <begin position="33"/>
        <end position="164"/>
    </location>
</feature>
<keyword evidence="4" id="KW-1185">Reference proteome</keyword>
<reference evidence="3" key="1">
    <citation type="submission" date="2021-01" db="EMBL/GenBank/DDBJ databases">
        <title>Genome sequence of strain Noviherbaspirillum sp. DKR-6.</title>
        <authorList>
            <person name="Chaudhary D.K."/>
        </authorList>
    </citation>
    <scope>NUCLEOTIDE SEQUENCE</scope>
    <source>
        <strain evidence="3">DKR-6</strain>
    </source>
</reference>
<feature type="signal peptide" evidence="1">
    <location>
        <begin position="1"/>
        <end position="22"/>
    </location>
</feature>
<dbReference type="RefSeq" id="WP_200596291.1">
    <property type="nucleotide sequence ID" value="NZ_JAEPBG010000014.1"/>
</dbReference>
<protein>
    <submittedName>
        <fullName evidence="3">Hemerythrin domain-containing protein</fullName>
    </submittedName>
</protein>
<dbReference type="EMBL" id="JAEPBG010000014">
    <property type="protein sequence ID" value="MBK4737742.1"/>
    <property type="molecule type" value="Genomic_DNA"/>
</dbReference>
<proteinExistence type="predicted"/>